<proteinExistence type="inferred from homology"/>
<dbReference type="GO" id="GO:0030833">
    <property type="term" value="P:regulation of actin filament polymerization"/>
    <property type="evidence" value="ECO:0007669"/>
    <property type="project" value="TreeGrafter"/>
</dbReference>
<evidence type="ECO:0000256" key="10">
    <source>
        <dbReference type="SAM" id="MobiDB-lite"/>
    </source>
</evidence>
<dbReference type="SMART" id="SM00326">
    <property type="entry name" value="SH3"/>
    <property type="match status" value="2"/>
</dbReference>
<evidence type="ECO:0000256" key="4">
    <source>
        <dbReference type="ARBA" id="ARBA00054085"/>
    </source>
</evidence>
<dbReference type="FunFam" id="1.20.1270.60:FF:000060">
    <property type="entry name" value="Actin polymerization protein Bzz1"/>
    <property type="match status" value="1"/>
</dbReference>
<dbReference type="GeneID" id="54631092"/>
<evidence type="ECO:0000313" key="13">
    <source>
        <dbReference type="RefSeq" id="XP_033766784.1"/>
    </source>
</evidence>
<feature type="domain" description="SH3" evidence="11">
    <location>
        <begin position="577"/>
        <end position="633"/>
    </location>
</feature>
<evidence type="ECO:0000259" key="12">
    <source>
        <dbReference type="PROSITE" id="PS51741"/>
    </source>
</evidence>
<feature type="region of interest" description="Disordered" evidence="10">
    <location>
        <begin position="462"/>
        <end position="495"/>
    </location>
</feature>
<feature type="coiled-coil region" evidence="9">
    <location>
        <begin position="311"/>
        <end position="338"/>
    </location>
</feature>
<feature type="domain" description="SH3" evidence="11">
    <location>
        <begin position="493"/>
        <end position="555"/>
    </location>
</feature>
<reference evidence="13" key="2">
    <citation type="submission" date="2020-01" db="EMBL/GenBank/DDBJ databases">
        <title>Population-level Yeast Reference Genomes.</title>
        <authorList>
            <person name="Yue J.-X."/>
        </authorList>
    </citation>
    <scope>NUCLEOTIDE SEQUENCE</scope>
    <source>
        <strain evidence="13">CBS432</strain>
    </source>
</reference>
<name>A0A8B8USR4_SACPA</name>
<dbReference type="PROSITE" id="PS50002">
    <property type="entry name" value="SH3"/>
    <property type="match status" value="2"/>
</dbReference>
<keyword evidence="3 8" id="KW-0175">Coiled coil</keyword>
<evidence type="ECO:0000259" key="11">
    <source>
        <dbReference type="PROSITE" id="PS50002"/>
    </source>
</evidence>
<feature type="region of interest" description="Disordered" evidence="10">
    <location>
        <begin position="429"/>
        <end position="450"/>
    </location>
</feature>
<dbReference type="InterPro" id="IPR027267">
    <property type="entry name" value="AH/BAR_dom_sf"/>
</dbReference>
<dbReference type="SUPFAM" id="SSF103657">
    <property type="entry name" value="BAR/IMD domain-like"/>
    <property type="match status" value="1"/>
</dbReference>
<feature type="compositionally biased region" description="Polar residues" evidence="10">
    <location>
        <begin position="462"/>
        <end position="478"/>
    </location>
</feature>
<protein>
    <recommendedName>
        <fullName evidence="6">Protein BZZ1</fullName>
    </recommendedName>
</protein>
<reference evidence="13" key="1">
    <citation type="journal article" date="2017" name="Nat. Genet.">
        <title>Contrasting evolutionary genome dynamics between domesticated and wild yeasts.</title>
        <authorList>
            <person name="Yue J.X."/>
            <person name="Li J."/>
            <person name="Aigrain L."/>
            <person name="Hallin J."/>
            <person name="Persson K."/>
            <person name="Oliver K."/>
            <person name="Bergstrom A."/>
            <person name="Coupland P."/>
            <person name="Warringer J."/>
            <person name="Lagomarsino M.C."/>
            <person name="Fischer G."/>
            <person name="Durbin R."/>
            <person name="Liti G."/>
        </authorList>
    </citation>
    <scope>NUCLEOTIDE SEQUENCE</scope>
    <source>
        <strain evidence="13">CBS432</strain>
    </source>
</reference>
<dbReference type="CDD" id="cd11912">
    <property type="entry name" value="SH3_Bzz1_1"/>
    <property type="match status" value="1"/>
</dbReference>
<dbReference type="InterPro" id="IPR036028">
    <property type="entry name" value="SH3-like_dom_sf"/>
</dbReference>
<dbReference type="InterPro" id="IPR035459">
    <property type="entry name" value="Bzz1_SH3_1"/>
</dbReference>
<dbReference type="AlphaFoldDB" id="A0A8B8USR4"/>
<evidence type="ECO:0000256" key="1">
    <source>
        <dbReference type="ARBA" id="ARBA00022443"/>
    </source>
</evidence>
<dbReference type="Pfam" id="PF14604">
    <property type="entry name" value="SH3_9"/>
    <property type="match status" value="1"/>
</dbReference>
<dbReference type="KEGG" id="spao:SPAR_H01560"/>
<reference evidence="13" key="4">
    <citation type="submission" date="2025-08" db="UniProtKB">
        <authorList>
            <consortium name="RefSeq"/>
        </authorList>
    </citation>
    <scope>IDENTIFICATION</scope>
    <source>
        <strain evidence="13">CBS432</strain>
    </source>
</reference>
<dbReference type="GO" id="GO:0045010">
    <property type="term" value="P:actin nucleation"/>
    <property type="evidence" value="ECO:0007669"/>
    <property type="project" value="UniProtKB-ARBA"/>
</dbReference>
<dbReference type="CDD" id="cd11778">
    <property type="entry name" value="SH3_Bzz1_2"/>
    <property type="match status" value="1"/>
</dbReference>
<dbReference type="PANTHER" id="PTHR15735:SF21">
    <property type="entry name" value="PROTEIN NERVOUS WRECK"/>
    <property type="match status" value="1"/>
</dbReference>
<evidence type="ECO:0000256" key="2">
    <source>
        <dbReference type="ARBA" id="ARBA00022553"/>
    </source>
</evidence>
<dbReference type="FunFam" id="2.30.30.40:FF:000271">
    <property type="entry name" value="Protein BZZ1"/>
    <property type="match status" value="1"/>
</dbReference>
<evidence type="ECO:0000256" key="7">
    <source>
        <dbReference type="PROSITE-ProRule" id="PRU00192"/>
    </source>
</evidence>
<dbReference type="PROSITE" id="PS51741">
    <property type="entry name" value="F_BAR"/>
    <property type="match status" value="1"/>
</dbReference>
<dbReference type="InterPro" id="IPR001060">
    <property type="entry name" value="FCH_dom"/>
</dbReference>
<evidence type="ECO:0000256" key="6">
    <source>
        <dbReference type="ARBA" id="ARBA00074946"/>
    </source>
</evidence>
<feature type="coiled-coil region" evidence="9">
    <location>
        <begin position="136"/>
        <end position="196"/>
    </location>
</feature>
<reference evidence="13" key="3">
    <citation type="submission" date="2025-07" db="EMBL/GenBank/DDBJ databases">
        <authorList>
            <consortium name="NCBI Genome Project"/>
        </authorList>
    </citation>
    <scope>NUCLEOTIDE SEQUENCE</scope>
    <source>
        <strain evidence="13">CBS432</strain>
    </source>
</reference>
<comment type="similarity">
    <text evidence="5">Belongs to the BZZ1 family.</text>
</comment>
<feature type="compositionally biased region" description="Low complexity" evidence="10">
    <location>
        <begin position="479"/>
        <end position="491"/>
    </location>
</feature>
<evidence type="ECO:0000256" key="5">
    <source>
        <dbReference type="ARBA" id="ARBA00061387"/>
    </source>
</evidence>
<accession>A0A8B8USR4</accession>
<keyword evidence="1 7" id="KW-0728">SH3 domain</keyword>
<dbReference type="VEuPathDB" id="FungiDB:SPAR_H01560"/>
<organism evidence="13">
    <name type="scientific">Saccharomyces paradoxus</name>
    <name type="common">Yeast</name>
    <name type="synonym">Saccharomyces douglasii</name>
    <dbReference type="NCBI Taxonomy" id="27291"/>
    <lineage>
        <taxon>Eukaryota</taxon>
        <taxon>Fungi</taxon>
        <taxon>Dikarya</taxon>
        <taxon>Ascomycota</taxon>
        <taxon>Saccharomycotina</taxon>
        <taxon>Saccharomycetes</taxon>
        <taxon>Saccharomycetales</taxon>
        <taxon>Saccharomycetaceae</taxon>
        <taxon>Saccharomyces</taxon>
    </lineage>
</organism>
<evidence type="ECO:0000256" key="3">
    <source>
        <dbReference type="ARBA" id="ARBA00023054"/>
    </source>
</evidence>
<evidence type="ECO:0000256" key="8">
    <source>
        <dbReference type="PROSITE-ProRule" id="PRU01077"/>
    </source>
</evidence>
<dbReference type="Gene3D" id="2.30.30.40">
    <property type="entry name" value="SH3 Domains"/>
    <property type="match status" value="2"/>
</dbReference>
<dbReference type="Pfam" id="PF00018">
    <property type="entry name" value="SH3_1"/>
    <property type="match status" value="1"/>
</dbReference>
<dbReference type="RefSeq" id="XP_033766784.1">
    <property type="nucleotide sequence ID" value="XM_033910893.1"/>
</dbReference>
<dbReference type="PANTHER" id="PTHR15735">
    <property type="entry name" value="FCH AND DOUBLE SH3 DOMAINS PROTEIN"/>
    <property type="match status" value="1"/>
</dbReference>
<dbReference type="InterPro" id="IPR001452">
    <property type="entry name" value="SH3_domain"/>
</dbReference>
<dbReference type="OrthoDB" id="8783038at2759"/>
<dbReference type="GO" id="GO:0030864">
    <property type="term" value="C:cortical actin cytoskeleton"/>
    <property type="evidence" value="ECO:0007669"/>
    <property type="project" value="UniProtKB-ARBA"/>
</dbReference>
<dbReference type="Gene3D" id="1.20.1270.60">
    <property type="entry name" value="Arfaptin homology (AH) domain/BAR domain"/>
    <property type="match status" value="1"/>
</dbReference>
<evidence type="ECO:0000256" key="9">
    <source>
        <dbReference type="SAM" id="Coils"/>
    </source>
</evidence>
<gene>
    <name evidence="13" type="primary">BZZ1</name>
    <name evidence="13" type="ORF">SPAR_H01560</name>
</gene>
<sequence>MSANLSVGNEIKDSFKETHKWVQNNLKWLKDIEQFYRERAKLEKDYSERLSRLSAEYFSKKSSTSVPISVGDTPTTTPGSVEAAGVVAWNEILSQTDMISKDHNQLSTDFENHVANQLSGLFTKLDMTLSKINGFNNDMVNKKDNIYHELEKAKKDYDEACSTMEMARNRYTKASNDRNKKKLDEKEVEMNKCKNEYLIKINQANRTKDKYYFQDVPEVLDLLQDMNEAKTLFLNDLWLKAASVENDLGTNVSKRLQAANSVVKQNKPSLNTAIFIKHNLKNWKEPQDFIYKPSPVWHDDEKFAVPSSLEVEDLRIKLAKAENDYNLLQDKTQNELSKLSTLNKIKHEMKTNEDNANATKFYDTLKEYLNIVSPFTSHETLKLQAEVEIESIQNNVPEEYDLSTDNIDLSKTKKKSGIFSKLKHNILNVDSRPPSGGSAGSGNGGPLHITSLFNTSRRTRLGATTNNAGEDSDNTSIRTTGTTNTTKTTKTSSDDGKNKVLYAYVQQDDDEISITPGDKILLVARDTGSGWTKINNDTTGETGLVPTTYIRISSAATARTNDRGPAPEVPPPRRSTLPVRTMEAMYAYEAQGDDEMSIEVGDVITVIRGDDGSGWTYGECDGLKGLFPTSYCK</sequence>
<dbReference type="InterPro" id="IPR031160">
    <property type="entry name" value="F_BAR_dom"/>
</dbReference>
<feature type="region of interest" description="Disordered" evidence="10">
    <location>
        <begin position="555"/>
        <end position="576"/>
    </location>
</feature>
<feature type="domain" description="F-BAR" evidence="12">
    <location>
        <begin position="5"/>
        <end position="271"/>
    </location>
</feature>
<dbReference type="Pfam" id="PF00611">
    <property type="entry name" value="FCH"/>
    <property type="match status" value="1"/>
</dbReference>
<dbReference type="SUPFAM" id="SSF50044">
    <property type="entry name" value="SH3-domain"/>
    <property type="match status" value="2"/>
</dbReference>
<dbReference type="SMART" id="SM00055">
    <property type="entry name" value="FCH"/>
    <property type="match status" value="1"/>
</dbReference>
<comment type="function">
    <text evidence="4">Plays a role in endocytosis and trafficking to the vacuole. Functions with type I myosins to restore polarity of the actin cytoskeleton after NaCl stress.</text>
</comment>
<keyword evidence="2" id="KW-0597">Phosphoprotein</keyword>